<reference evidence="1" key="2">
    <citation type="journal article" date="2015" name="Data Brief">
        <title>Shoot transcriptome of the giant reed, Arundo donax.</title>
        <authorList>
            <person name="Barrero R.A."/>
            <person name="Guerrero F.D."/>
            <person name="Moolhuijzen P."/>
            <person name="Goolsby J.A."/>
            <person name="Tidwell J."/>
            <person name="Bellgard S.E."/>
            <person name="Bellgard M.I."/>
        </authorList>
    </citation>
    <scope>NUCLEOTIDE SEQUENCE</scope>
    <source>
        <tissue evidence="1">Shoot tissue taken approximately 20 cm above the soil surface</tissue>
    </source>
</reference>
<accession>A0A0A9H0F1</accession>
<evidence type="ECO:0000313" key="1">
    <source>
        <dbReference type="EMBL" id="JAE30690.1"/>
    </source>
</evidence>
<reference evidence="1" key="1">
    <citation type="submission" date="2014-09" db="EMBL/GenBank/DDBJ databases">
        <authorList>
            <person name="Magalhaes I.L.F."/>
            <person name="Oliveira U."/>
            <person name="Santos F.R."/>
            <person name="Vidigal T.H.D.A."/>
            <person name="Brescovit A.D."/>
            <person name="Santos A.J."/>
        </authorList>
    </citation>
    <scope>NUCLEOTIDE SEQUENCE</scope>
    <source>
        <tissue evidence="1">Shoot tissue taken approximately 20 cm above the soil surface</tissue>
    </source>
</reference>
<sequence length="11" mass="1298">MYTRCLVKQGV</sequence>
<proteinExistence type="predicted"/>
<organism evidence="1">
    <name type="scientific">Arundo donax</name>
    <name type="common">Giant reed</name>
    <name type="synonym">Donax arundinaceus</name>
    <dbReference type="NCBI Taxonomy" id="35708"/>
    <lineage>
        <taxon>Eukaryota</taxon>
        <taxon>Viridiplantae</taxon>
        <taxon>Streptophyta</taxon>
        <taxon>Embryophyta</taxon>
        <taxon>Tracheophyta</taxon>
        <taxon>Spermatophyta</taxon>
        <taxon>Magnoliopsida</taxon>
        <taxon>Liliopsida</taxon>
        <taxon>Poales</taxon>
        <taxon>Poaceae</taxon>
        <taxon>PACMAD clade</taxon>
        <taxon>Arundinoideae</taxon>
        <taxon>Arundineae</taxon>
        <taxon>Arundo</taxon>
    </lineage>
</organism>
<name>A0A0A9H0F1_ARUDO</name>
<dbReference type="EMBL" id="GBRH01167206">
    <property type="protein sequence ID" value="JAE30690.1"/>
    <property type="molecule type" value="Transcribed_RNA"/>
</dbReference>
<protein>
    <submittedName>
        <fullName evidence="1">Uncharacterized protein</fullName>
    </submittedName>
</protein>